<dbReference type="PANTHER" id="PTHR42916:SF1">
    <property type="entry name" value="PROTEIN PHYLLO, CHLOROPLASTIC"/>
    <property type="match status" value="1"/>
</dbReference>
<evidence type="ECO:0000256" key="2">
    <source>
        <dbReference type="ARBA" id="ARBA00023239"/>
    </source>
</evidence>
<dbReference type="UniPathway" id="UPA00079"/>
<dbReference type="HAMAP" id="MF_01660">
    <property type="entry name" value="MenH"/>
    <property type="match status" value="1"/>
</dbReference>
<keyword evidence="5" id="KW-0378">Hydrolase</keyword>
<comment type="catalytic activity">
    <reaction evidence="3">
        <text>5-enolpyruvoyl-6-hydroxy-2-succinyl-cyclohex-3-ene-1-carboxylate = (1R,6R)-6-hydroxy-2-succinyl-cyclohexa-2,4-diene-1-carboxylate + pyruvate</text>
        <dbReference type="Rhea" id="RHEA:25597"/>
        <dbReference type="ChEBI" id="CHEBI:15361"/>
        <dbReference type="ChEBI" id="CHEBI:58689"/>
        <dbReference type="ChEBI" id="CHEBI:58818"/>
        <dbReference type="EC" id="4.2.99.20"/>
    </reaction>
</comment>
<evidence type="ECO:0000313" key="5">
    <source>
        <dbReference type="EMBL" id="KRL06843.1"/>
    </source>
</evidence>
<evidence type="ECO:0000313" key="6">
    <source>
        <dbReference type="Proteomes" id="UP000051448"/>
    </source>
</evidence>
<name>A0A0R1MQX1_9LACO</name>
<dbReference type="GO" id="GO:0009234">
    <property type="term" value="P:menaquinone biosynthetic process"/>
    <property type="evidence" value="ECO:0007669"/>
    <property type="project" value="UniProtKB-UniRule"/>
</dbReference>
<evidence type="ECO:0000256" key="3">
    <source>
        <dbReference type="HAMAP-Rule" id="MF_01660"/>
    </source>
</evidence>
<accession>A0A0R1MQX1</accession>
<comment type="pathway">
    <text evidence="3">Quinol/quinone metabolism; 1,4-dihydroxy-2-naphthoate biosynthesis; 1,4-dihydroxy-2-naphthoate from chorismate: step 3/7.</text>
</comment>
<dbReference type="Gene3D" id="3.40.50.1820">
    <property type="entry name" value="alpha/beta hydrolase"/>
    <property type="match status" value="1"/>
</dbReference>
<dbReference type="PATRIC" id="fig|1423759.3.peg.392"/>
<dbReference type="InterPro" id="IPR029058">
    <property type="entry name" value="AB_hydrolase_fold"/>
</dbReference>
<dbReference type="RefSeq" id="WP_057869493.1">
    <property type="nucleotide sequence ID" value="NZ_AZDX01000013.1"/>
</dbReference>
<reference evidence="5 6" key="1">
    <citation type="journal article" date="2015" name="Genome Announc.">
        <title>Expanding the biotechnology potential of lactobacilli through comparative genomics of 213 strains and associated genera.</title>
        <authorList>
            <person name="Sun Z."/>
            <person name="Harris H.M."/>
            <person name="McCann A."/>
            <person name="Guo C."/>
            <person name="Argimon S."/>
            <person name="Zhang W."/>
            <person name="Yang X."/>
            <person name="Jeffery I.B."/>
            <person name="Cooney J.C."/>
            <person name="Kagawa T.F."/>
            <person name="Liu W."/>
            <person name="Song Y."/>
            <person name="Salvetti E."/>
            <person name="Wrobel A."/>
            <person name="Rasinkangas P."/>
            <person name="Parkhill J."/>
            <person name="Rea M.C."/>
            <person name="O'Sullivan O."/>
            <person name="Ritari J."/>
            <person name="Douillard F.P."/>
            <person name="Paul Ross R."/>
            <person name="Yang R."/>
            <person name="Briner A.E."/>
            <person name="Felis G.E."/>
            <person name="de Vos W.M."/>
            <person name="Barrangou R."/>
            <person name="Klaenhammer T.R."/>
            <person name="Caufield P.W."/>
            <person name="Cui Y."/>
            <person name="Zhang H."/>
            <person name="O'Toole P.W."/>
        </authorList>
    </citation>
    <scope>NUCLEOTIDE SEQUENCE [LARGE SCALE GENOMIC DNA]</scope>
    <source>
        <strain evidence="5 6">DSM 19519</strain>
    </source>
</reference>
<dbReference type="AlphaFoldDB" id="A0A0R1MQX1"/>
<dbReference type="SUPFAM" id="SSF53474">
    <property type="entry name" value="alpha/beta-Hydrolases"/>
    <property type="match status" value="1"/>
</dbReference>
<dbReference type="PRINTS" id="PR00111">
    <property type="entry name" value="ABHYDROLASE"/>
</dbReference>
<dbReference type="OrthoDB" id="9808398at2"/>
<comment type="caution">
    <text evidence="5">The sequence shown here is derived from an EMBL/GenBank/DDBJ whole genome shotgun (WGS) entry which is preliminary data.</text>
</comment>
<keyword evidence="6" id="KW-1185">Reference proteome</keyword>
<dbReference type="Proteomes" id="UP000051448">
    <property type="component" value="Unassembled WGS sequence"/>
</dbReference>
<proteinExistence type="inferred from homology"/>
<dbReference type="EMBL" id="AZDX01000013">
    <property type="protein sequence ID" value="KRL06843.1"/>
    <property type="molecule type" value="Genomic_DNA"/>
</dbReference>
<dbReference type="PANTHER" id="PTHR42916">
    <property type="entry name" value="2-SUCCINYL-5-ENOLPYRUVYL-6-HYDROXY-3-CYCLOHEXENE-1-CARBOXYLATE SYNTHASE"/>
    <property type="match status" value="1"/>
</dbReference>
<evidence type="ECO:0000259" key="4">
    <source>
        <dbReference type="Pfam" id="PF00561"/>
    </source>
</evidence>
<dbReference type="GO" id="GO:0016787">
    <property type="term" value="F:hydrolase activity"/>
    <property type="evidence" value="ECO:0007669"/>
    <property type="project" value="UniProtKB-KW"/>
</dbReference>
<dbReference type="Pfam" id="PF00561">
    <property type="entry name" value="Abhydrolase_1"/>
    <property type="match status" value="1"/>
</dbReference>
<dbReference type="GeneID" id="98310050"/>
<comment type="subunit">
    <text evidence="3">Monomer.</text>
</comment>
<comment type="function">
    <text evidence="3">Catalyzes a proton abstraction reaction that results in 2,5-elimination of pyruvate from 2-succinyl-5-enolpyruvyl-6-hydroxy-3-cyclohexene-1-carboxylate (SEPHCHC) and the formation of 2-succinyl-6-hydroxy-2,4-cyclohexadiene-1-carboxylate (SHCHC).</text>
</comment>
<comment type="similarity">
    <text evidence="3">Belongs to the AB hydrolase superfamily. MenH family.</text>
</comment>
<dbReference type="InterPro" id="IPR022485">
    <property type="entry name" value="SHCHC_synthase_MenH"/>
</dbReference>
<dbReference type="GO" id="GO:0070205">
    <property type="term" value="F:2-succinyl-6-hydroxy-2,4-cyclohexadiene-1-carboxylate synthase activity"/>
    <property type="evidence" value="ECO:0007669"/>
    <property type="project" value="UniProtKB-UniRule"/>
</dbReference>
<comment type="pathway">
    <text evidence="3">Quinol/quinone metabolism; menaquinone biosynthesis.</text>
</comment>
<evidence type="ECO:0000256" key="1">
    <source>
        <dbReference type="ARBA" id="ARBA00022428"/>
    </source>
</evidence>
<gene>
    <name evidence="3" type="primary">menH</name>
    <name evidence="5" type="ORF">FC92_GL000366</name>
</gene>
<dbReference type="STRING" id="1423759.FC92_GL000366"/>
<keyword evidence="1 3" id="KW-0474">Menaquinone biosynthesis</keyword>
<dbReference type="UniPathway" id="UPA01057">
    <property type="reaction ID" value="UER00900"/>
</dbReference>
<keyword evidence="2 3" id="KW-0456">Lyase</keyword>
<dbReference type="NCBIfam" id="TIGR03695">
    <property type="entry name" value="menH_SHCHC"/>
    <property type="match status" value="1"/>
</dbReference>
<feature type="domain" description="AB hydrolase-1" evidence="4">
    <location>
        <begin position="25"/>
        <end position="257"/>
    </location>
</feature>
<sequence>MFFKAKFSKYYYIKIKNSTAPLYWLLLHGFMGTHKEFLNVATQLPGTIIIPDLLGHGQSDVNNDTKYFSIEQQADDLVALSKQITTQKVNIWGYSMGGRLALALALRYPEIVNHLYLESSTAGIKSPAARQARITNDHNLALRLQTATSLTDFVDFWENLPLFHSQKDLSFETQTFVRNQRLQQSGIGLAKSLCGMGTGKMPNYWNQLPFLQSTTTLFAGELDTKFSNITRDMQLLIPNSKRVIIPGVGHNVHLENPNAILTTILQRKYL</sequence>
<protein>
    <recommendedName>
        <fullName evidence="3">Putative 2-succinyl-6-hydroxy-2,4-cyclohexadiene-1-carboxylate synthase</fullName>
        <shortName evidence="3">SHCHC synthase</shortName>
        <ecNumber evidence="3">4.2.99.20</ecNumber>
    </recommendedName>
</protein>
<organism evidence="5 6">
    <name type="scientific">Liquorilactobacillus hordei DSM 19519</name>
    <dbReference type="NCBI Taxonomy" id="1423759"/>
    <lineage>
        <taxon>Bacteria</taxon>
        <taxon>Bacillati</taxon>
        <taxon>Bacillota</taxon>
        <taxon>Bacilli</taxon>
        <taxon>Lactobacillales</taxon>
        <taxon>Lactobacillaceae</taxon>
        <taxon>Liquorilactobacillus</taxon>
    </lineage>
</organism>
<dbReference type="EC" id="4.2.99.20" evidence="3"/>
<dbReference type="InterPro" id="IPR000073">
    <property type="entry name" value="AB_hydrolase_1"/>
</dbReference>